<dbReference type="EMBL" id="QEWV01000002">
    <property type="protein sequence ID" value="PWD93751.1"/>
    <property type="molecule type" value="Genomic_DNA"/>
</dbReference>
<evidence type="ECO:0000313" key="4">
    <source>
        <dbReference type="Proteomes" id="UP000245217"/>
    </source>
</evidence>
<dbReference type="RefSeq" id="WP_109201072.1">
    <property type="nucleotide sequence ID" value="NZ_QEWS01000002.1"/>
</dbReference>
<keyword evidence="4" id="KW-1185">Reference proteome</keyword>
<dbReference type="Proteomes" id="UP000245217">
    <property type="component" value="Unassembled WGS sequence"/>
</dbReference>
<evidence type="ECO:0000313" key="3">
    <source>
        <dbReference type="Proteomes" id="UP000245059"/>
    </source>
</evidence>
<dbReference type="OrthoDB" id="9801358at2"/>
<dbReference type="Pfam" id="PF06953">
    <property type="entry name" value="ArsD"/>
    <property type="match status" value="1"/>
</dbReference>
<evidence type="ECO:0000313" key="1">
    <source>
        <dbReference type="EMBL" id="PWD88058.1"/>
    </source>
</evidence>
<dbReference type="AlphaFoldDB" id="A0A2U2ATM2"/>
<dbReference type="NCBIfam" id="NF033727">
    <property type="entry name" value="chaperon_ArsD"/>
    <property type="match status" value="1"/>
</dbReference>
<proteinExistence type="predicted"/>
<protein>
    <submittedName>
        <fullName evidence="1">Arsenical resistance operon transcriptional repressor ArsD</fullName>
    </submittedName>
</protein>
<dbReference type="GO" id="GO:0046685">
    <property type="term" value="P:response to arsenic-containing substance"/>
    <property type="evidence" value="ECO:0007669"/>
    <property type="project" value="InterPro"/>
</dbReference>
<gene>
    <name evidence="1" type="ORF">DC077_01935</name>
    <name evidence="2" type="ORF">DC078_02685</name>
</gene>
<reference evidence="1" key="1">
    <citation type="journal article" date="2018" name="Genome Announc.">
        <title>Ignatzschineria cameli sp. nov., isolated from necrotic foot tissue of dromedaries (Camelus dromedarius) and associated maggots (Wohlfahrtia species) in Dubai.</title>
        <authorList>
            <person name="Tsang C.C."/>
            <person name="Tang J.Y."/>
            <person name="Fong J.Y."/>
            <person name="Kinne J."/>
            <person name="Lee H.H."/>
            <person name="Joseph M."/>
            <person name="Jose S."/>
            <person name="Schuster R.K."/>
            <person name="Tang Y."/>
            <person name="Sivakumar S."/>
            <person name="Chen J.H."/>
            <person name="Teng J.L."/>
            <person name="Lau S.K."/>
            <person name="Wernery U."/>
            <person name="Woo P.C."/>
        </authorList>
    </citation>
    <scope>NUCLEOTIDE SEQUENCE</scope>
    <source>
        <strain evidence="1">UAE-HKU57</strain>
        <strain evidence="2">UAE-HKU58</strain>
    </source>
</reference>
<sequence length="98" mass="10658">MKKIEIFDPALCCSTGVCGATPDDELVRMAGIVESLKKKGYPVTRYNLGQEPAKFAENTLVKNLLEAEGSSALPIVIIDEVIAFSKSYPQEKDLLALL</sequence>
<reference evidence="3 4" key="2">
    <citation type="submission" date="2018-05" db="EMBL/GenBank/DDBJ databases">
        <title>Ignatzschineria dubaiensis sp. nov., isolated from necrotic foot tissues of dromedaries (Camelus dromedarius) and associated maggots in Dubai, United Arab Emirates.</title>
        <authorList>
            <person name="Tsang C.C."/>
            <person name="Tang J.Y.M."/>
            <person name="Fong J.Y.H."/>
            <person name="Kinne J."/>
            <person name="Lee H.H."/>
            <person name="Joseph M."/>
            <person name="Jose S."/>
            <person name="Schuster R.K."/>
            <person name="Tang Y."/>
            <person name="Sivakumar S."/>
            <person name="Chen J.H.K."/>
            <person name="Teng J.L.L."/>
            <person name="Lau S.K.P."/>
            <person name="Wernery U."/>
            <person name="Woo P.C.Y."/>
        </authorList>
    </citation>
    <scope>NUCLEOTIDE SEQUENCE [LARGE SCALE GENOMIC DNA]</scope>
    <source>
        <strain evidence="3">UAE-HKU57</strain>
        <strain evidence="4">UAE-HKU58</strain>
    </source>
</reference>
<accession>A0A2U2ATM2</accession>
<dbReference type="EMBL" id="QEWW01000001">
    <property type="protein sequence ID" value="PWD88058.1"/>
    <property type="molecule type" value="Genomic_DNA"/>
</dbReference>
<organism evidence="1 3">
    <name type="scientific">Ignatzschineria cameli</name>
    <dbReference type="NCBI Taxonomy" id="2182793"/>
    <lineage>
        <taxon>Bacteria</taxon>
        <taxon>Pseudomonadati</taxon>
        <taxon>Pseudomonadota</taxon>
        <taxon>Gammaproteobacteria</taxon>
        <taxon>Cardiobacteriales</taxon>
        <taxon>Ignatzschineriaceae</taxon>
        <taxon>Ignatzschineria</taxon>
    </lineage>
</organism>
<dbReference type="Gene3D" id="3.40.30.10">
    <property type="entry name" value="Glutaredoxin"/>
    <property type="match status" value="1"/>
</dbReference>
<evidence type="ECO:0000313" key="2">
    <source>
        <dbReference type="EMBL" id="PWD93751.1"/>
    </source>
</evidence>
<dbReference type="GO" id="GO:0003677">
    <property type="term" value="F:DNA binding"/>
    <property type="evidence" value="ECO:0007669"/>
    <property type="project" value="InterPro"/>
</dbReference>
<comment type="caution">
    <text evidence="1">The sequence shown here is derived from an EMBL/GenBank/DDBJ whole genome shotgun (WGS) entry which is preliminary data.</text>
</comment>
<dbReference type="GO" id="GO:0045892">
    <property type="term" value="P:negative regulation of DNA-templated transcription"/>
    <property type="evidence" value="ECO:0007669"/>
    <property type="project" value="InterPro"/>
</dbReference>
<name>A0A2U2ATM2_9GAMM</name>
<dbReference type="Proteomes" id="UP000245059">
    <property type="component" value="Unassembled WGS sequence"/>
</dbReference>
<dbReference type="InterPro" id="IPR010712">
    <property type="entry name" value="Arsenical-R_ArsD"/>
</dbReference>